<dbReference type="Proteomes" id="UP001164746">
    <property type="component" value="Chromosome 8"/>
</dbReference>
<dbReference type="EMBL" id="CP111019">
    <property type="protein sequence ID" value="WAR13481.1"/>
    <property type="molecule type" value="Genomic_DNA"/>
</dbReference>
<protein>
    <submittedName>
        <fullName evidence="1">Uncharacterized protein</fullName>
    </submittedName>
</protein>
<evidence type="ECO:0000313" key="2">
    <source>
        <dbReference type="Proteomes" id="UP001164746"/>
    </source>
</evidence>
<gene>
    <name evidence="1" type="ORF">MAR_027661</name>
</gene>
<organism evidence="1 2">
    <name type="scientific">Mya arenaria</name>
    <name type="common">Soft-shell clam</name>
    <dbReference type="NCBI Taxonomy" id="6604"/>
    <lineage>
        <taxon>Eukaryota</taxon>
        <taxon>Metazoa</taxon>
        <taxon>Spiralia</taxon>
        <taxon>Lophotrochozoa</taxon>
        <taxon>Mollusca</taxon>
        <taxon>Bivalvia</taxon>
        <taxon>Autobranchia</taxon>
        <taxon>Heteroconchia</taxon>
        <taxon>Euheterodonta</taxon>
        <taxon>Imparidentia</taxon>
        <taxon>Neoheterodontei</taxon>
        <taxon>Myida</taxon>
        <taxon>Myoidea</taxon>
        <taxon>Myidae</taxon>
        <taxon>Mya</taxon>
    </lineage>
</organism>
<sequence>MWMSFEMFDELLERVGPRISKRHTWYRMLLEPGIFSWFCASPSFGKNSAWMKFGWRLPHNTQLYLVHVFMDTGLTYFSDELFICPITFYE</sequence>
<proteinExistence type="predicted"/>
<evidence type="ECO:0000313" key="1">
    <source>
        <dbReference type="EMBL" id="WAR13481.1"/>
    </source>
</evidence>
<accession>A0ABY7F2B3</accession>
<reference evidence="1" key="1">
    <citation type="submission" date="2022-11" db="EMBL/GenBank/DDBJ databases">
        <title>Centuries of genome instability and evolution in soft-shell clam transmissible cancer (bioRxiv).</title>
        <authorList>
            <person name="Hart S.F.M."/>
            <person name="Yonemitsu M.A."/>
            <person name="Giersch R.M."/>
            <person name="Beal B.F."/>
            <person name="Arriagada G."/>
            <person name="Davis B.W."/>
            <person name="Ostrander E.A."/>
            <person name="Goff S.P."/>
            <person name="Metzger M.J."/>
        </authorList>
    </citation>
    <scope>NUCLEOTIDE SEQUENCE</scope>
    <source>
        <strain evidence="1">MELC-2E11</strain>
        <tissue evidence="1">Siphon/mantle</tissue>
    </source>
</reference>
<name>A0ABY7F2B3_MYAAR</name>
<keyword evidence="2" id="KW-1185">Reference proteome</keyword>